<proteinExistence type="predicted"/>
<accession>A0A382V6W8</accession>
<evidence type="ECO:0000313" key="2">
    <source>
        <dbReference type="EMBL" id="SVD42177.1"/>
    </source>
</evidence>
<organism evidence="2">
    <name type="scientific">marine metagenome</name>
    <dbReference type="NCBI Taxonomy" id="408172"/>
    <lineage>
        <taxon>unclassified sequences</taxon>
        <taxon>metagenomes</taxon>
        <taxon>ecological metagenomes</taxon>
    </lineage>
</organism>
<dbReference type="PROSITE" id="PS50106">
    <property type="entry name" value="PDZ"/>
    <property type="match status" value="1"/>
</dbReference>
<sequence length="223" mass="24374">MIKYVVFALHHCFVASILIGCATKSPPVADNYDYYPLAIKTFDIGMKYISERYIRPIRVSDLAIEGLRGLKSIDPAFRVTVTPTRIKIDGLRSSELNYSKPLGENTKEWAETMADIVRASRAQSLLIEKISYEGIFEAIFDSATSLLDGFSHYSGAKPAGKARIKRSGFGGIGVIVKAEMNGARVIRVLDSSPAATAGVIANDLITHIDGFETKEKTQKALLA</sequence>
<dbReference type="PROSITE" id="PS51257">
    <property type="entry name" value="PROKAR_LIPOPROTEIN"/>
    <property type="match status" value="1"/>
</dbReference>
<reference evidence="2" key="1">
    <citation type="submission" date="2018-05" db="EMBL/GenBank/DDBJ databases">
        <authorList>
            <person name="Lanie J.A."/>
            <person name="Ng W.-L."/>
            <person name="Kazmierczak K.M."/>
            <person name="Andrzejewski T.M."/>
            <person name="Davidsen T.M."/>
            <person name="Wayne K.J."/>
            <person name="Tettelin H."/>
            <person name="Glass J.I."/>
            <person name="Rusch D."/>
            <person name="Podicherti R."/>
            <person name="Tsui H.-C.T."/>
            <person name="Winkler M.E."/>
        </authorList>
    </citation>
    <scope>NUCLEOTIDE SEQUENCE</scope>
</reference>
<protein>
    <recommendedName>
        <fullName evidence="1">PDZ domain-containing protein</fullName>
    </recommendedName>
</protein>
<dbReference type="EMBL" id="UINC01149601">
    <property type="protein sequence ID" value="SVD42177.1"/>
    <property type="molecule type" value="Genomic_DNA"/>
</dbReference>
<dbReference type="Gene3D" id="3.30.750.44">
    <property type="match status" value="1"/>
</dbReference>
<feature type="non-terminal residue" evidence="2">
    <location>
        <position position="223"/>
    </location>
</feature>
<dbReference type="InterPro" id="IPR036034">
    <property type="entry name" value="PDZ_sf"/>
</dbReference>
<dbReference type="InterPro" id="IPR001478">
    <property type="entry name" value="PDZ"/>
</dbReference>
<name>A0A382V6W8_9ZZZZ</name>
<dbReference type="AlphaFoldDB" id="A0A382V6W8"/>
<dbReference type="SUPFAM" id="SSF50156">
    <property type="entry name" value="PDZ domain-like"/>
    <property type="match status" value="1"/>
</dbReference>
<gene>
    <name evidence="2" type="ORF">METZ01_LOCUS395031</name>
</gene>
<evidence type="ECO:0000259" key="1">
    <source>
        <dbReference type="PROSITE" id="PS50106"/>
    </source>
</evidence>
<dbReference type="Gene3D" id="2.30.42.10">
    <property type="match status" value="1"/>
</dbReference>
<dbReference type="Pfam" id="PF13180">
    <property type="entry name" value="PDZ_2"/>
    <property type="match status" value="1"/>
</dbReference>
<feature type="domain" description="PDZ" evidence="1">
    <location>
        <begin position="161"/>
        <end position="223"/>
    </location>
</feature>